<evidence type="ECO:0000313" key="5">
    <source>
        <dbReference type="EMBL" id="QHU07651.1"/>
    </source>
</evidence>
<dbReference type="CDD" id="cd00351">
    <property type="entry name" value="TS_Pyrimidine_HMase"/>
    <property type="match status" value="1"/>
</dbReference>
<dbReference type="SUPFAM" id="SSF55831">
    <property type="entry name" value="Thymidylate synthase/dCMP hydroxymethylase"/>
    <property type="match status" value="1"/>
</dbReference>
<dbReference type="HAMAP" id="MF_00008">
    <property type="entry name" value="Thymidy_synth_bact"/>
    <property type="match status" value="1"/>
</dbReference>
<sequence>MGEEVYLDLIKSILINGEDKESRNGKTLSCFGTTSKYNISNFTVPLLTTKKINFDVILKELLWFISGSTNSRDLKSKIWDKWSDNGELGPIYGFQWRHAGEEYKTCYDKYEGIDQLQNIIDTIKTDPGSRRLVIDSWDVSQINRMKLPPCHYSSIFSVTNNKISCHLIQRSGDIGIGVPFNIVTYSILTHIIAKMLDLESKELVHTISNAHIYYPHIEPLKEQLNRKPFMFPRIKIPKYNDINDYKLEDFELIGYESHPRIKMEVFE</sequence>
<keyword evidence="3" id="KW-0808">Transferase</keyword>
<keyword evidence="2" id="KW-0489">Methyltransferase</keyword>
<dbReference type="GO" id="GO:0005829">
    <property type="term" value="C:cytosol"/>
    <property type="evidence" value="ECO:0007669"/>
    <property type="project" value="TreeGrafter"/>
</dbReference>
<dbReference type="InterPro" id="IPR000398">
    <property type="entry name" value="Thymidylate_synthase"/>
</dbReference>
<accession>A0A6C0JRW7</accession>
<dbReference type="InterPro" id="IPR036926">
    <property type="entry name" value="Thymidate_synth/dCMP_Mease_sf"/>
</dbReference>
<proteinExistence type="inferred from homology"/>
<dbReference type="PANTHER" id="PTHR11548:SF2">
    <property type="entry name" value="THYMIDYLATE SYNTHASE"/>
    <property type="match status" value="1"/>
</dbReference>
<dbReference type="InterPro" id="IPR023451">
    <property type="entry name" value="Thymidate_synth/dCMP_Mease_dom"/>
</dbReference>
<dbReference type="AlphaFoldDB" id="A0A6C0JRW7"/>
<evidence type="ECO:0000259" key="4">
    <source>
        <dbReference type="Pfam" id="PF00303"/>
    </source>
</evidence>
<dbReference type="GO" id="GO:0005739">
    <property type="term" value="C:mitochondrion"/>
    <property type="evidence" value="ECO:0007669"/>
    <property type="project" value="TreeGrafter"/>
</dbReference>
<dbReference type="Pfam" id="PF00303">
    <property type="entry name" value="Thymidylat_synt"/>
    <property type="match status" value="1"/>
</dbReference>
<evidence type="ECO:0000256" key="3">
    <source>
        <dbReference type="ARBA" id="ARBA00022679"/>
    </source>
</evidence>
<dbReference type="PRINTS" id="PR00108">
    <property type="entry name" value="THYMDSNTHASE"/>
</dbReference>
<dbReference type="GO" id="GO:0004799">
    <property type="term" value="F:thymidylate synthase activity"/>
    <property type="evidence" value="ECO:0007669"/>
    <property type="project" value="UniProtKB-EC"/>
</dbReference>
<dbReference type="NCBIfam" id="TIGR03284">
    <property type="entry name" value="thym_sym"/>
    <property type="match status" value="1"/>
</dbReference>
<reference evidence="5" key="1">
    <citation type="journal article" date="2020" name="Nature">
        <title>Giant virus diversity and host interactions through global metagenomics.</title>
        <authorList>
            <person name="Schulz F."/>
            <person name="Roux S."/>
            <person name="Paez-Espino D."/>
            <person name="Jungbluth S."/>
            <person name="Walsh D.A."/>
            <person name="Denef V.J."/>
            <person name="McMahon K.D."/>
            <person name="Konstantinidis K.T."/>
            <person name="Eloe-Fadrosh E.A."/>
            <person name="Kyrpides N.C."/>
            <person name="Woyke T."/>
        </authorList>
    </citation>
    <scope>NUCLEOTIDE SEQUENCE</scope>
    <source>
        <strain evidence="5">GVMAG-S-1041349-163</strain>
    </source>
</reference>
<dbReference type="InterPro" id="IPR045097">
    <property type="entry name" value="Thymidate_synth/dCMP_Mease"/>
</dbReference>
<dbReference type="EC" id="2.1.1.45" evidence="1"/>
<evidence type="ECO:0000256" key="2">
    <source>
        <dbReference type="ARBA" id="ARBA00022603"/>
    </source>
</evidence>
<protein>
    <recommendedName>
        <fullName evidence="1">thymidylate synthase</fullName>
        <ecNumber evidence="1">2.1.1.45</ecNumber>
    </recommendedName>
</protein>
<dbReference type="PANTHER" id="PTHR11548">
    <property type="entry name" value="THYMIDYLATE SYNTHASE 1"/>
    <property type="match status" value="1"/>
</dbReference>
<dbReference type="EMBL" id="MN740685">
    <property type="protein sequence ID" value="QHU07651.1"/>
    <property type="molecule type" value="Genomic_DNA"/>
</dbReference>
<organism evidence="5">
    <name type="scientific">viral metagenome</name>
    <dbReference type="NCBI Taxonomy" id="1070528"/>
    <lineage>
        <taxon>unclassified sequences</taxon>
        <taxon>metagenomes</taxon>
        <taxon>organismal metagenomes</taxon>
    </lineage>
</organism>
<feature type="domain" description="Thymidylate synthase/dCMP hydroxymethylase" evidence="4">
    <location>
        <begin position="5"/>
        <end position="265"/>
    </location>
</feature>
<name>A0A6C0JRW7_9ZZZZ</name>
<evidence type="ECO:0000256" key="1">
    <source>
        <dbReference type="ARBA" id="ARBA00011947"/>
    </source>
</evidence>
<dbReference type="GO" id="GO:0032259">
    <property type="term" value="P:methylation"/>
    <property type="evidence" value="ECO:0007669"/>
    <property type="project" value="UniProtKB-KW"/>
</dbReference>
<dbReference type="GO" id="GO:0006231">
    <property type="term" value="P:dTMP biosynthetic process"/>
    <property type="evidence" value="ECO:0007669"/>
    <property type="project" value="InterPro"/>
</dbReference>
<dbReference type="Gene3D" id="3.30.572.10">
    <property type="entry name" value="Thymidylate synthase/dCMP hydroxymethylase domain"/>
    <property type="match status" value="1"/>
</dbReference>